<dbReference type="InterPro" id="IPR029028">
    <property type="entry name" value="Alpha/beta_knot_MTases"/>
</dbReference>
<dbReference type="InterPro" id="IPR003742">
    <property type="entry name" value="RlmH-like"/>
</dbReference>
<reference evidence="7 8" key="1">
    <citation type="submission" date="2019-10" db="EMBL/GenBank/DDBJ databases">
        <authorList>
            <person name="Dong K."/>
        </authorList>
    </citation>
    <scope>NUCLEOTIDE SEQUENCE [LARGE SCALE GENOMIC DNA]</scope>
    <source>
        <strain evidence="7 8">DSM 28960</strain>
    </source>
</reference>
<feature type="binding site" evidence="6">
    <location>
        <position position="76"/>
    </location>
    <ligand>
        <name>S-adenosyl-L-methionine</name>
        <dbReference type="ChEBI" id="CHEBI:59789"/>
    </ligand>
</feature>
<keyword evidence="6" id="KW-0963">Cytoplasm</keyword>
<evidence type="ECO:0000256" key="5">
    <source>
        <dbReference type="ARBA" id="ARBA00038303"/>
    </source>
</evidence>
<dbReference type="PIRSF" id="PIRSF004505">
    <property type="entry name" value="MT_bac"/>
    <property type="match status" value="1"/>
</dbReference>
<evidence type="ECO:0000313" key="8">
    <source>
        <dbReference type="Proteomes" id="UP000439550"/>
    </source>
</evidence>
<dbReference type="SUPFAM" id="SSF75217">
    <property type="entry name" value="alpha/beta knot"/>
    <property type="match status" value="1"/>
</dbReference>
<evidence type="ECO:0000256" key="2">
    <source>
        <dbReference type="ARBA" id="ARBA00022603"/>
    </source>
</evidence>
<dbReference type="OrthoDB" id="9806643at2"/>
<protein>
    <recommendedName>
        <fullName evidence="6">Ribosomal RNA large subunit methyltransferase H</fullName>
        <ecNumber evidence="6">2.1.1.177</ecNumber>
    </recommendedName>
    <alternativeName>
        <fullName evidence="6">23S rRNA (pseudouridine1915-N3)-methyltransferase</fullName>
    </alternativeName>
    <alternativeName>
        <fullName evidence="6">23S rRNA m3Psi1915 methyltransferase</fullName>
    </alternativeName>
    <alternativeName>
        <fullName evidence="6">rRNA (pseudouridine-N3-)-methyltransferase RlmH</fullName>
    </alternativeName>
</protein>
<keyword evidence="1 6" id="KW-0698">rRNA processing</keyword>
<dbReference type="PANTHER" id="PTHR33603">
    <property type="entry name" value="METHYLTRANSFERASE"/>
    <property type="match status" value="1"/>
</dbReference>
<dbReference type="PANTHER" id="PTHR33603:SF1">
    <property type="entry name" value="RIBOSOMAL RNA LARGE SUBUNIT METHYLTRANSFERASE H"/>
    <property type="match status" value="1"/>
</dbReference>
<evidence type="ECO:0000256" key="6">
    <source>
        <dbReference type="HAMAP-Rule" id="MF_00658"/>
    </source>
</evidence>
<evidence type="ECO:0000313" key="7">
    <source>
        <dbReference type="EMBL" id="MQW40297.1"/>
    </source>
</evidence>
<sequence>MKIKLIVVGKLKEKYLKEGISEYQKRLSTMIPVEIIELSDEKIPDRASKKVMEQIKNQEGKRILGRLTPEDQVIILAIQGKLIRSEDLSDLVKNAEIYGTKNLVFIIGGSLGLCDEVIQRANVQISFGRMTLPHQLMRLVMMEQIYRAQMINRHSAYHK</sequence>
<dbReference type="Pfam" id="PF02590">
    <property type="entry name" value="SPOUT_MTase"/>
    <property type="match status" value="1"/>
</dbReference>
<dbReference type="Gene3D" id="3.40.1280.10">
    <property type="match status" value="1"/>
</dbReference>
<organism evidence="7 8">
    <name type="scientific">Lactococcus hircilactis</name>
    <dbReference type="NCBI Taxonomy" id="1494462"/>
    <lineage>
        <taxon>Bacteria</taxon>
        <taxon>Bacillati</taxon>
        <taxon>Bacillota</taxon>
        <taxon>Bacilli</taxon>
        <taxon>Lactobacillales</taxon>
        <taxon>Streptococcaceae</taxon>
        <taxon>Lactococcus</taxon>
    </lineage>
</organism>
<keyword evidence="8" id="KW-1185">Reference proteome</keyword>
<dbReference type="EMBL" id="WITJ01000015">
    <property type="protein sequence ID" value="MQW40297.1"/>
    <property type="molecule type" value="Genomic_DNA"/>
</dbReference>
<feature type="binding site" evidence="6">
    <location>
        <position position="108"/>
    </location>
    <ligand>
        <name>S-adenosyl-L-methionine</name>
        <dbReference type="ChEBI" id="CHEBI:59789"/>
    </ligand>
</feature>
<comment type="catalytic activity">
    <reaction evidence="6">
        <text>pseudouridine(1915) in 23S rRNA + S-adenosyl-L-methionine = N(3)-methylpseudouridine(1915) in 23S rRNA + S-adenosyl-L-homocysteine + H(+)</text>
        <dbReference type="Rhea" id="RHEA:42752"/>
        <dbReference type="Rhea" id="RHEA-COMP:10221"/>
        <dbReference type="Rhea" id="RHEA-COMP:10222"/>
        <dbReference type="ChEBI" id="CHEBI:15378"/>
        <dbReference type="ChEBI" id="CHEBI:57856"/>
        <dbReference type="ChEBI" id="CHEBI:59789"/>
        <dbReference type="ChEBI" id="CHEBI:65314"/>
        <dbReference type="ChEBI" id="CHEBI:74486"/>
        <dbReference type="EC" id="2.1.1.177"/>
    </reaction>
</comment>
<comment type="caution">
    <text evidence="7">The sequence shown here is derived from an EMBL/GenBank/DDBJ whole genome shotgun (WGS) entry which is preliminary data.</text>
</comment>
<dbReference type="RefSeq" id="WP_153496960.1">
    <property type="nucleotide sequence ID" value="NZ_CAXYUY010000013.1"/>
</dbReference>
<comment type="subcellular location">
    <subcellularLocation>
        <location evidence="6">Cytoplasm</location>
    </subcellularLocation>
</comment>
<dbReference type="Proteomes" id="UP000439550">
    <property type="component" value="Unassembled WGS sequence"/>
</dbReference>
<dbReference type="AlphaFoldDB" id="A0A7X2D2B3"/>
<dbReference type="EC" id="2.1.1.177" evidence="6"/>
<dbReference type="InterPro" id="IPR029026">
    <property type="entry name" value="tRNA_m1G_MTases_N"/>
</dbReference>
<comment type="subunit">
    <text evidence="6">Homodimer.</text>
</comment>
<proteinExistence type="inferred from homology"/>
<dbReference type="CDD" id="cd18081">
    <property type="entry name" value="RlmH-like"/>
    <property type="match status" value="1"/>
</dbReference>
<comment type="function">
    <text evidence="6">Specifically methylates the pseudouridine at position 1915 (m3Psi1915) in 23S rRNA.</text>
</comment>
<gene>
    <name evidence="6 7" type="primary">rlmH</name>
    <name evidence="7" type="ORF">GHI93_10205</name>
</gene>
<keyword evidence="4 6" id="KW-0949">S-adenosyl-L-methionine</keyword>
<keyword evidence="2 6" id="KW-0489">Methyltransferase</keyword>
<dbReference type="HAMAP" id="MF_00658">
    <property type="entry name" value="23SrRNA_methyltr_H"/>
    <property type="match status" value="1"/>
</dbReference>
<comment type="similarity">
    <text evidence="5 6">Belongs to the RNA methyltransferase RlmH family.</text>
</comment>
<dbReference type="GO" id="GO:0070038">
    <property type="term" value="F:rRNA (pseudouridine-N3-)-methyltransferase activity"/>
    <property type="evidence" value="ECO:0007669"/>
    <property type="project" value="UniProtKB-UniRule"/>
</dbReference>
<dbReference type="GO" id="GO:0005737">
    <property type="term" value="C:cytoplasm"/>
    <property type="evidence" value="ECO:0007669"/>
    <property type="project" value="UniProtKB-SubCell"/>
</dbReference>
<accession>A0A7X2D2B3</accession>
<name>A0A7X2D2B3_9LACT</name>
<evidence type="ECO:0000256" key="4">
    <source>
        <dbReference type="ARBA" id="ARBA00022691"/>
    </source>
</evidence>
<evidence type="ECO:0000256" key="3">
    <source>
        <dbReference type="ARBA" id="ARBA00022679"/>
    </source>
</evidence>
<evidence type="ECO:0000256" key="1">
    <source>
        <dbReference type="ARBA" id="ARBA00022552"/>
    </source>
</evidence>
<keyword evidence="3 6" id="KW-0808">Transferase</keyword>
<dbReference type="NCBIfam" id="TIGR00246">
    <property type="entry name" value="tRNA_RlmH_YbeA"/>
    <property type="match status" value="1"/>
</dbReference>
<feature type="binding site" evidence="6">
    <location>
        <begin position="127"/>
        <end position="132"/>
    </location>
    <ligand>
        <name>S-adenosyl-L-methionine</name>
        <dbReference type="ChEBI" id="CHEBI:59789"/>
    </ligand>
</feature>
<dbReference type="NCBIfam" id="NF000985">
    <property type="entry name" value="PRK00103.1-3"/>
    <property type="match status" value="1"/>
</dbReference>